<name>H9GJE4_ANOCA</name>
<dbReference type="PANTHER" id="PTHR13283">
    <property type="entry name" value="KREV INTERACTION TRAPPED 1-RELATED"/>
    <property type="match status" value="1"/>
</dbReference>
<reference evidence="4" key="1">
    <citation type="submission" date="2009-12" db="EMBL/GenBank/DDBJ databases">
        <title>The Genome Sequence of Anolis carolinensis (Green Anole Lizard).</title>
        <authorList>
            <consortium name="The Genome Sequencing Platform"/>
            <person name="Di Palma F."/>
            <person name="Alfoldi J."/>
            <person name="Heiman D."/>
            <person name="Young S."/>
            <person name="Grabherr M."/>
            <person name="Johnson J."/>
            <person name="Lander E.S."/>
            <person name="Lindblad-Toh K."/>
        </authorList>
    </citation>
    <scope>NUCLEOTIDE SEQUENCE [LARGE SCALE GENOMIC DNA]</scope>
    <source>
        <strain evidence="4">JBL SC #1</strain>
    </source>
</reference>
<dbReference type="SUPFAM" id="SSF47031">
    <property type="entry name" value="Second domain of FERM"/>
    <property type="match status" value="1"/>
</dbReference>
<reference evidence="4" key="3">
    <citation type="submission" date="2025-09" db="UniProtKB">
        <authorList>
            <consortium name="Ensembl"/>
        </authorList>
    </citation>
    <scope>IDENTIFICATION</scope>
</reference>
<evidence type="ECO:0000256" key="1">
    <source>
        <dbReference type="ARBA" id="ARBA00039547"/>
    </source>
</evidence>
<dbReference type="InterPro" id="IPR014352">
    <property type="entry name" value="FERM/acyl-CoA-bd_prot_sf"/>
</dbReference>
<keyword evidence="5" id="KW-1185">Reference proteome</keyword>
<dbReference type="InterPro" id="IPR019748">
    <property type="entry name" value="FERM_central"/>
</dbReference>
<dbReference type="InterPro" id="IPR011993">
    <property type="entry name" value="PH-like_dom_sf"/>
</dbReference>
<dbReference type="STRING" id="28377.ENSACAP00000012670"/>
<dbReference type="eggNOG" id="KOG4335">
    <property type="taxonomic scope" value="Eukaryota"/>
</dbReference>
<dbReference type="InterPro" id="IPR019749">
    <property type="entry name" value="Band_41_domain"/>
</dbReference>
<feature type="domain" description="FERM" evidence="3">
    <location>
        <begin position="102"/>
        <end position="449"/>
    </location>
</feature>
<reference evidence="4" key="2">
    <citation type="submission" date="2025-08" db="UniProtKB">
        <authorList>
            <consortium name="Ensembl"/>
        </authorList>
    </citation>
    <scope>IDENTIFICATION</scope>
</reference>
<dbReference type="GO" id="GO:0005886">
    <property type="term" value="C:plasma membrane"/>
    <property type="evidence" value="ECO:0000318"/>
    <property type="project" value="GO_Central"/>
</dbReference>
<dbReference type="InterPro" id="IPR051594">
    <property type="entry name" value="KRIT1/FRMD8"/>
</dbReference>
<dbReference type="SMART" id="SM00295">
    <property type="entry name" value="B41"/>
    <property type="match status" value="1"/>
</dbReference>
<evidence type="ECO:0000259" key="3">
    <source>
        <dbReference type="PROSITE" id="PS50057"/>
    </source>
</evidence>
<gene>
    <name evidence="4" type="primary">frmd8</name>
</gene>
<dbReference type="InParanoid" id="H9GJE4"/>
<dbReference type="Ensembl" id="ENSACAT00000012926.4">
    <property type="protein sequence ID" value="ENSACAP00000012670.3"/>
    <property type="gene ID" value="ENSACAG00000012883.4"/>
</dbReference>
<dbReference type="PANTHER" id="PTHR13283:SF10">
    <property type="entry name" value="FERM DOMAIN-CONTAINING PROTEIN 8"/>
    <property type="match status" value="1"/>
</dbReference>
<dbReference type="InterPro" id="IPR000299">
    <property type="entry name" value="FERM_domain"/>
</dbReference>
<dbReference type="Gene3D" id="1.20.80.10">
    <property type="match status" value="1"/>
</dbReference>
<dbReference type="PROSITE" id="PS50057">
    <property type="entry name" value="FERM_3"/>
    <property type="match status" value="1"/>
</dbReference>
<proteinExistence type="predicted"/>
<sequence length="539" mass="61505">MIIWPLHSLKDCGSALCFKSLRTPALLYMAKTGHNARPREVRIYSLNLPIVETANMKRGGCILKALAIVLSLQMEGDRLSVPQNPEDQSQRSSISSAGPRNHDVLVYLVDDTVVRLTVDNLSSVTAQELHRIVSETLQLPEDAQEIFALWLVSPVLELQLKPKHQPYKLCRQWQDLLFRFTSCSADDILEDEPSLQFRRDIFFPKRKEVQIQDEDVLRLLFEEAKYNILEGRYPWDLSDCEELGALICRINLGPFDPKQHTACFLKERLDSFLPSHLCRRGHGLLSALWKRGATRLPADEQGLLRAFQRVPEEDSACEDRAALRQLYRAYLQKCHLLPYYGCAFFSGEIDKPAQGLLHRGGRKAVTVAISLEGVYIIDSKEKHVLLGLRFQELSWDHTFPSEEEHILWLEFDGENEGTPVNKLLKVYSKQAELMSSLIEYCIELNSSLEGQDPESAPREAPPSSEARNPPFDRRTHKLQRQNSVICSRIQHLATIDYVEEGKEIKRVKPRRTTSFFGRQLSNAPTSYSAVRAAENLEQG</sequence>
<feature type="region of interest" description="Disordered" evidence="2">
    <location>
        <begin position="449"/>
        <end position="479"/>
    </location>
</feature>
<dbReference type="Pfam" id="PF00373">
    <property type="entry name" value="FERM_M"/>
    <property type="match status" value="1"/>
</dbReference>
<dbReference type="Gene3D" id="3.10.20.90">
    <property type="entry name" value="Phosphatidylinositol 3-kinase Catalytic Subunit, Chain A, domain 1"/>
    <property type="match status" value="1"/>
</dbReference>
<dbReference type="HOGENOM" id="CLU_032351_0_0_1"/>
<dbReference type="AlphaFoldDB" id="H9GJE4"/>
<dbReference type="Gene3D" id="2.30.29.30">
    <property type="entry name" value="Pleckstrin-homology domain (PH domain)/Phosphotyrosine-binding domain (PTB)"/>
    <property type="match status" value="1"/>
</dbReference>
<dbReference type="CDD" id="cd14473">
    <property type="entry name" value="FERM_B-lobe"/>
    <property type="match status" value="1"/>
</dbReference>
<evidence type="ECO:0000256" key="2">
    <source>
        <dbReference type="SAM" id="MobiDB-lite"/>
    </source>
</evidence>
<dbReference type="GO" id="GO:0090090">
    <property type="term" value="P:negative regulation of canonical Wnt signaling pathway"/>
    <property type="evidence" value="ECO:0000318"/>
    <property type="project" value="GO_Central"/>
</dbReference>
<evidence type="ECO:0000313" key="4">
    <source>
        <dbReference type="Ensembl" id="ENSACAP00000012670.3"/>
    </source>
</evidence>
<dbReference type="InterPro" id="IPR057096">
    <property type="entry name" value="KRIT1_FRMD8_FERM_C"/>
</dbReference>
<accession>H9GJE4</accession>
<dbReference type="GeneTree" id="ENSGT00530000063721"/>
<protein>
    <recommendedName>
        <fullName evidence="1">FERM domain-containing protein 8</fullName>
    </recommendedName>
</protein>
<dbReference type="Proteomes" id="UP000001646">
    <property type="component" value="Unplaced"/>
</dbReference>
<organism evidence="4 5">
    <name type="scientific">Anolis carolinensis</name>
    <name type="common">Green anole</name>
    <name type="synonym">American chameleon</name>
    <dbReference type="NCBI Taxonomy" id="28377"/>
    <lineage>
        <taxon>Eukaryota</taxon>
        <taxon>Metazoa</taxon>
        <taxon>Chordata</taxon>
        <taxon>Craniata</taxon>
        <taxon>Vertebrata</taxon>
        <taxon>Euteleostomi</taxon>
        <taxon>Lepidosauria</taxon>
        <taxon>Squamata</taxon>
        <taxon>Bifurcata</taxon>
        <taxon>Unidentata</taxon>
        <taxon>Episquamata</taxon>
        <taxon>Toxicofera</taxon>
        <taxon>Iguania</taxon>
        <taxon>Dactyloidae</taxon>
        <taxon>Anolis</taxon>
    </lineage>
</organism>
<dbReference type="Pfam" id="PF24522">
    <property type="entry name" value="KRIT1_FRMD8_FERM_C"/>
    <property type="match status" value="1"/>
</dbReference>
<evidence type="ECO:0000313" key="5">
    <source>
        <dbReference type="Proteomes" id="UP000001646"/>
    </source>
</evidence>
<dbReference type="InterPro" id="IPR035963">
    <property type="entry name" value="FERM_2"/>
</dbReference>
<dbReference type="Bgee" id="ENSACAG00000012883">
    <property type="expression patterns" value="Expressed in kidney and 12 other cell types or tissues"/>
</dbReference>
<dbReference type="FunFam" id="2.30.29.30:FF:000216">
    <property type="entry name" value="FERM domain-containing protein 8"/>
    <property type="match status" value="1"/>
</dbReference>